<evidence type="ECO:0000259" key="14">
    <source>
        <dbReference type="Pfam" id="PF08245"/>
    </source>
</evidence>
<feature type="domain" description="Mur ligase C-terminal" evidence="13">
    <location>
        <begin position="317"/>
        <end position="440"/>
    </location>
</feature>
<keyword evidence="4 10" id="KW-0547">Nucleotide-binding</keyword>
<keyword evidence="5 10" id="KW-0067">ATP-binding</keyword>
<dbReference type="Gene3D" id="3.40.1190.10">
    <property type="entry name" value="Mur-like, catalytic domain"/>
    <property type="match status" value="1"/>
</dbReference>
<evidence type="ECO:0000313" key="15">
    <source>
        <dbReference type="EMBL" id="RVU30479.1"/>
    </source>
</evidence>
<organism evidence="15 16">
    <name type="scientific">Neptunomonas marina</name>
    <dbReference type="NCBI Taxonomy" id="1815562"/>
    <lineage>
        <taxon>Bacteria</taxon>
        <taxon>Pseudomonadati</taxon>
        <taxon>Pseudomonadota</taxon>
        <taxon>Gammaproteobacteria</taxon>
        <taxon>Oceanospirillales</taxon>
        <taxon>Oceanospirillaceae</taxon>
        <taxon>Neptunomonas</taxon>
    </lineage>
</organism>
<comment type="pathway">
    <text evidence="10 11">Cell wall biogenesis; peptidoglycan biosynthesis.</text>
</comment>
<dbReference type="SUPFAM" id="SSF53244">
    <property type="entry name" value="MurD-like peptide ligases, peptide-binding domain"/>
    <property type="match status" value="1"/>
</dbReference>
<sequence length="455" mass="48196">MMRALSLSELVAPLSARLEGENISVNAVSTDTRSLPQGALFVALRGERFDAHDFADQAVANGAVALVVERLLPLDVPQLVVDDTRIALGALGAYNRQLFSGRLYAITGSSGKTTVKEMLAAIMRESGETLATRGNLNNEIGVPLTLLELQPKDEFAVIEMGASGPNEIAYSVGLAKPHLALVNNAMGAHLEGFGSLQGVVTAKGEIYDGLADDGIGVVNIDDPHHADWLTRLGQKRVVTFSQQDTKATYHARDIQLSANGCYRFVLCAPQGEASVELKIMGQHNVSNALAAAALALADGRSLASVARGLAAFQPVAGRMRLETGVNRCRLVDDSYNANPGSVKAAISMLAELPGERVLVLGDMGELGADAAQLHAQVGAYAAQQGIEHLFTVGELSVHAKMAYEEQRPSGAQHFAGKEQLVEELSQLAHSDMTVLVKGSRSAAMEQVVVNMRAEV</sequence>
<keyword evidence="8 10" id="KW-0131">Cell cycle</keyword>
<dbReference type="PANTHER" id="PTHR43024:SF1">
    <property type="entry name" value="UDP-N-ACETYLMURAMOYL-TRIPEPTIDE--D-ALANYL-D-ALANINE LIGASE"/>
    <property type="match status" value="1"/>
</dbReference>
<dbReference type="HAMAP" id="MF_02019">
    <property type="entry name" value="MurF"/>
    <property type="match status" value="1"/>
</dbReference>
<comment type="function">
    <text evidence="10 11">Involved in cell wall formation. Catalyzes the final step in the synthesis of UDP-N-acetylmuramoyl-pentapeptide, the precursor of murein.</text>
</comment>
<evidence type="ECO:0000259" key="13">
    <source>
        <dbReference type="Pfam" id="PF02875"/>
    </source>
</evidence>
<dbReference type="GO" id="GO:0005737">
    <property type="term" value="C:cytoplasm"/>
    <property type="evidence" value="ECO:0007669"/>
    <property type="project" value="UniProtKB-SubCell"/>
</dbReference>
<proteinExistence type="inferred from homology"/>
<reference evidence="15 16" key="1">
    <citation type="submission" date="2019-01" db="EMBL/GenBank/DDBJ databases">
        <authorList>
            <person name="Chen W.-M."/>
        </authorList>
    </citation>
    <scope>NUCLEOTIDE SEQUENCE [LARGE SCALE GENOMIC DNA]</scope>
    <source>
        <strain evidence="15 16">HPM-16</strain>
    </source>
</reference>
<feature type="domain" description="Mur ligase N-terminal catalytic" evidence="12">
    <location>
        <begin position="25"/>
        <end position="71"/>
    </location>
</feature>
<gene>
    <name evidence="10 15" type="primary">murF</name>
    <name evidence="15" type="ORF">EOE65_12625</name>
</gene>
<protein>
    <recommendedName>
        <fullName evidence="10 11">UDP-N-acetylmuramoyl-tripeptide--D-alanyl-D-alanine ligase</fullName>
        <ecNumber evidence="10 11">6.3.2.10</ecNumber>
    </recommendedName>
    <alternativeName>
        <fullName evidence="10">D-alanyl-D-alanine-adding enzyme</fullName>
    </alternativeName>
</protein>
<dbReference type="Gene3D" id="3.90.190.20">
    <property type="entry name" value="Mur ligase, C-terminal domain"/>
    <property type="match status" value="1"/>
</dbReference>
<comment type="subcellular location">
    <subcellularLocation>
        <location evidence="10 11">Cytoplasm</location>
    </subcellularLocation>
</comment>
<keyword evidence="9 10" id="KW-0961">Cell wall biogenesis/degradation</keyword>
<dbReference type="GO" id="GO:0008766">
    <property type="term" value="F:UDP-N-acetylmuramoylalanyl-D-glutamyl-2,6-diaminopimelate-D-alanyl-D-alanine ligase activity"/>
    <property type="evidence" value="ECO:0007669"/>
    <property type="project" value="RHEA"/>
</dbReference>
<dbReference type="GO" id="GO:0008360">
    <property type="term" value="P:regulation of cell shape"/>
    <property type="evidence" value="ECO:0007669"/>
    <property type="project" value="UniProtKB-KW"/>
</dbReference>
<evidence type="ECO:0000256" key="11">
    <source>
        <dbReference type="RuleBase" id="RU004136"/>
    </source>
</evidence>
<dbReference type="GO" id="GO:0051301">
    <property type="term" value="P:cell division"/>
    <property type="evidence" value="ECO:0007669"/>
    <property type="project" value="UniProtKB-KW"/>
</dbReference>
<evidence type="ECO:0000256" key="3">
    <source>
        <dbReference type="ARBA" id="ARBA00022618"/>
    </source>
</evidence>
<dbReference type="AlphaFoldDB" id="A0A437Q7L7"/>
<dbReference type="SUPFAM" id="SSF53623">
    <property type="entry name" value="MurD-like peptide ligases, catalytic domain"/>
    <property type="match status" value="1"/>
</dbReference>
<dbReference type="RefSeq" id="WP_127694675.1">
    <property type="nucleotide sequence ID" value="NZ_SACQ01000005.1"/>
</dbReference>
<evidence type="ECO:0000256" key="7">
    <source>
        <dbReference type="ARBA" id="ARBA00022984"/>
    </source>
</evidence>
<dbReference type="Gene3D" id="3.40.1390.10">
    <property type="entry name" value="MurE/MurF, N-terminal domain"/>
    <property type="match status" value="1"/>
</dbReference>
<comment type="caution">
    <text evidence="15">The sequence shown here is derived from an EMBL/GenBank/DDBJ whole genome shotgun (WGS) entry which is preliminary data.</text>
</comment>
<dbReference type="InterPro" id="IPR000713">
    <property type="entry name" value="Mur_ligase_N"/>
</dbReference>
<evidence type="ECO:0000256" key="6">
    <source>
        <dbReference type="ARBA" id="ARBA00022960"/>
    </source>
</evidence>
<dbReference type="NCBIfam" id="TIGR01143">
    <property type="entry name" value="murF"/>
    <property type="match status" value="1"/>
</dbReference>
<dbReference type="SUPFAM" id="SSF63418">
    <property type="entry name" value="MurE/MurF N-terminal domain"/>
    <property type="match status" value="1"/>
</dbReference>
<feature type="domain" description="Mur ligase central" evidence="14">
    <location>
        <begin position="106"/>
        <end position="295"/>
    </location>
</feature>
<dbReference type="GO" id="GO:0047480">
    <property type="term" value="F:UDP-N-acetylmuramoyl-tripeptide-D-alanyl-D-alanine ligase activity"/>
    <property type="evidence" value="ECO:0007669"/>
    <property type="project" value="UniProtKB-UniRule"/>
</dbReference>
<dbReference type="InterPro" id="IPR013221">
    <property type="entry name" value="Mur_ligase_cen"/>
</dbReference>
<dbReference type="Pfam" id="PF01225">
    <property type="entry name" value="Mur_ligase"/>
    <property type="match status" value="1"/>
</dbReference>
<evidence type="ECO:0000259" key="12">
    <source>
        <dbReference type="Pfam" id="PF01225"/>
    </source>
</evidence>
<evidence type="ECO:0000256" key="5">
    <source>
        <dbReference type="ARBA" id="ARBA00022840"/>
    </source>
</evidence>
<evidence type="ECO:0000256" key="10">
    <source>
        <dbReference type="HAMAP-Rule" id="MF_02019"/>
    </source>
</evidence>
<dbReference type="UniPathway" id="UPA00219"/>
<keyword evidence="2 10" id="KW-0436">Ligase</keyword>
<evidence type="ECO:0000256" key="8">
    <source>
        <dbReference type="ARBA" id="ARBA00023306"/>
    </source>
</evidence>
<dbReference type="InterPro" id="IPR005863">
    <property type="entry name" value="UDP-N-AcMur_synth"/>
</dbReference>
<dbReference type="EC" id="6.3.2.10" evidence="10 11"/>
<accession>A0A437Q7L7</accession>
<keyword evidence="16" id="KW-1185">Reference proteome</keyword>
<dbReference type="Pfam" id="PF02875">
    <property type="entry name" value="Mur_ligase_C"/>
    <property type="match status" value="1"/>
</dbReference>
<keyword evidence="6 10" id="KW-0133">Cell shape</keyword>
<dbReference type="InterPro" id="IPR035911">
    <property type="entry name" value="MurE/MurF_N"/>
</dbReference>
<name>A0A437Q7L7_9GAMM</name>
<dbReference type="Proteomes" id="UP000282818">
    <property type="component" value="Unassembled WGS sequence"/>
</dbReference>
<dbReference type="EMBL" id="SACQ01000005">
    <property type="protein sequence ID" value="RVU30479.1"/>
    <property type="molecule type" value="Genomic_DNA"/>
</dbReference>
<feature type="binding site" evidence="10">
    <location>
        <begin position="108"/>
        <end position="114"/>
    </location>
    <ligand>
        <name>ATP</name>
        <dbReference type="ChEBI" id="CHEBI:30616"/>
    </ligand>
</feature>
<comment type="similarity">
    <text evidence="10">Belongs to the MurCDEF family. MurF subfamily.</text>
</comment>
<dbReference type="InterPro" id="IPR004101">
    <property type="entry name" value="Mur_ligase_C"/>
</dbReference>
<keyword evidence="1 10" id="KW-0963">Cytoplasm</keyword>
<dbReference type="InterPro" id="IPR036565">
    <property type="entry name" value="Mur-like_cat_sf"/>
</dbReference>
<dbReference type="GO" id="GO:0071555">
    <property type="term" value="P:cell wall organization"/>
    <property type="evidence" value="ECO:0007669"/>
    <property type="project" value="UniProtKB-KW"/>
</dbReference>
<dbReference type="PANTHER" id="PTHR43024">
    <property type="entry name" value="UDP-N-ACETYLMURAMOYL-TRIPEPTIDE--D-ALANYL-D-ALANINE LIGASE"/>
    <property type="match status" value="1"/>
</dbReference>
<keyword evidence="3 10" id="KW-0132">Cell division</keyword>
<evidence type="ECO:0000256" key="4">
    <source>
        <dbReference type="ARBA" id="ARBA00022741"/>
    </source>
</evidence>
<dbReference type="GO" id="GO:0009252">
    <property type="term" value="P:peptidoglycan biosynthetic process"/>
    <property type="evidence" value="ECO:0007669"/>
    <property type="project" value="UniProtKB-UniRule"/>
</dbReference>
<dbReference type="InterPro" id="IPR036615">
    <property type="entry name" value="Mur_ligase_C_dom_sf"/>
</dbReference>
<evidence type="ECO:0000256" key="2">
    <source>
        <dbReference type="ARBA" id="ARBA00022598"/>
    </source>
</evidence>
<evidence type="ECO:0000313" key="16">
    <source>
        <dbReference type="Proteomes" id="UP000282818"/>
    </source>
</evidence>
<dbReference type="Pfam" id="PF08245">
    <property type="entry name" value="Mur_ligase_M"/>
    <property type="match status" value="1"/>
</dbReference>
<dbReference type="InterPro" id="IPR051046">
    <property type="entry name" value="MurCDEF_CellWall_CoF430Synth"/>
</dbReference>
<keyword evidence="7 10" id="KW-0573">Peptidoglycan synthesis</keyword>
<dbReference type="GO" id="GO:0005524">
    <property type="term" value="F:ATP binding"/>
    <property type="evidence" value="ECO:0007669"/>
    <property type="project" value="UniProtKB-UniRule"/>
</dbReference>
<comment type="catalytic activity">
    <reaction evidence="10 11">
        <text>D-alanyl-D-alanine + UDP-N-acetyl-alpha-D-muramoyl-L-alanyl-gamma-D-glutamyl-meso-2,6-diaminopimelate + ATP = UDP-N-acetyl-alpha-D-muramoyl-L-alanyl-gamma-D-glutamyl-meso-2,6-diaminopimeloyl-D-alanyl-D-alanine + ADP + phosphate + H(+)</text>
        <dbReference type="Rhea" id="RHEA:28374"/>
        <dbReference type="ChEBI" id="CHEBI:15378"/>
        <dbReference type="ChEBI" id="CHEBI:30616"/>
        <dbReference type="ChEBI" id="CHEBI:43474"/>
        <dbReference type="ChEBI" id="CHEBI:57822"/>
        <dbReference type="ChEBI" id="CHEBI:61386"/>
        <dbReference type="ChEBI" id="CHEBI:83905"/>
        <dbReference type="ChEBI" id="CHEBI:456216"/>
        <dbReference type="EC" id="6.3.2.10"/>
    </reaction>
</comment>
<evidence type="ECO:0000256" key="1">
    <source>
        <dbReference type="ARBA" id="ARBA00022490"/>
    </source>
</evidence>
<evidence type="ECO:0000256" key="9">
    <source>
        <dbReference type="ARBA" id="ARBA00023316"/>
    </source>
</evidence>